<dbReference type="EMBL" id="FPHM01000212">
    <property type="protein sequence ID" value="SFV71204.1"/>
    <property type="molecule type" value="Genomic_DNA"/>
</dbReference>
<reference evidence="2" key="1">
    <citation type="submission" date="2016-10" db="EMBL/GenBank/DDBJ databases">
        <authorList>
            <person name="de Groot N.N."/>
        </authorList>
    </citation>
    <scope>NUCLEOTIDE SEQUENCE</scope>
</reference>
<feature type="transmembrane region" description="Helical" evidence="1">
    <location>
        <begin position="95"/>
        <end position="111"/>
    </location>
</feature>
<evidence type="ECO:0000256" key="1">
    <source>
        <dbReference type="SAM" id="Phobius"/>
    </source>
</evidence>
<feature type="transmembrane region" description="Helical" evidence="1">
    <location>
        <begin position="12"/>
        <end position="35"/>
    </location>
</feature>
<feature type="transmembrane region" description="Helical" evidence="1">
    <location>
        <begin position="117"/>
        <end position="136"/>
    </location>
</feature>
<name>A0A1W1CZG9_9ZZZZ</name>
<keyword evidence="1" id="KW-1133">Transmembrane helix</keyword>
<protein>
    <submittedName>
        <fullName evidence="2">Uncharacterized protein</fullName>
    </submittedName>
</protein>
<evidence type="ECO:0000313" key="2">
    <source>
        <dbReference type="EMBL" id="SFV71204.1"/>
    </source>
</evidence>
<sequence length="138" mass="15794">MKFLSLYHIPIAYLILYTIVILISGVWMFLLSQGLNSSDIFIVLQKMIENPYEKSLHFFVEVATAHLFAIGIVIFIIAHFLLFSQKISYKFSKKLSLSLFILALFNILAFGSSLIKLILLALFLLVFLLILTMLLFSL</sequence>
<proteinExistence type="predicted"/>
<feature type="transmembrane region" description="Helical" evidence="1">
    <location>
        <begin position="55"/>
        <end position="83"/>
    </location>
</feature>
<accession>A0A1W1CZG9</accession>
<keyword evidence="1" id="KW-0472">Membrane</keyword>
<gene>
    <name evidence="2" type="ORF">MNB_SV-13-10</name>
</gene>
<organism evidence="2">
    <name type="scientific">hydrothermal vent metagenome</name>
    <dbReference type="NCBI Taxonomy" id="652676"/>
    <lineage>
        <taxon>unclassified sequences</taxon>
        <taxon>metagenomes</taxon>
        <taxon>ecological metagenomes</taxon>
    </lineage>
</organism>
<keyword evidence="1" id="KW-0812">Transmembrane</keyword>
<dbReference type="AlphaFoldDB" id="A0A1W1CZG9"/>